<organism evidence="1 2">
    <name type="scientific">Salinimicrobium oceani</name>
    <dbReference type="NCBI Taxonomy" id="2722702"/>
    <lineage>
        <taxon>Bacteria</taxon>
        <taxon>Pseudomonadati</taxon>
        <taxon>Bacteroidota</taxon>
        <taxon>Flavobacteriia</taxon>
        <taxon>Flavobacteriales</taxon>
        <taxon>Flavobacteriaceae</taxon>
        <taxon>Salinimicrobium</taxon>
    </lineage>
</organism>
<comment type="caution">
    <text evidence="1">The sequence shown here is derived from an EMBL/GenBank/DDBJ whole genome shotgun (WGS) entry which is preliminary data.</text>
</comment>
<evidence type="ECO:0000313" key="1">
    <source>
        <dbReference type="EMBL" id="NJW55528.1"/>
    </source>
</evidence>
<feature type="non-terminal residue" evidence="1">
    <location>
        <position position="1"/>
    </location>
</feature>
<accession>A0ABX1D8Q1</accession>
<dbReference type="EMBL" id="JAAVJR010001249">
    <property type="protein sequence ID" value="NJW55528.1"/>
    <property type="molecule type" value="Genomic_DNA"/>
</dbReference>
<sequence length="106" mass="11261">LVEFGALVGYMHYFEDSGEEGDLSWEGEDASYLPLAASGRINLGAIYAGIDLGYALGLNDDNDGGFYYRPKIGFGFLGLTLVGSYSGISADGIEVNSINLGLEMSF</sequence>
<evidence type="ECO:0008006" key="3">
    <source>
        <dbReference type="Google" id="ProtNLM"/>
    </source>
</evidence>
<dbReference type="Proteomes" id="UP000703674">
    <property type="component" value="Unassembled WGS sequence"/>
</dbReference>
<keyword evidence="2" id="KW-1185">Reference proteome</keyword>
<name>A0ABX1D8Q1_9FLAO</name>
<protein>
    <recommendedName>
        <fullName evidence="3">Porin</fullName>
    </recommendedName>
</protein>
<gene>
    <name evidence="1" type="ORF">HC175_21680</name>
</gene>
<proteinExistence type="predicted"/>
<reference evidence="1 2" key="1">
    <citation type="submission" date="2020-03" db="EMBL/GenBank/DDBJ databases">
        <title>Salinimicrobium sp. nov, isolated from SCS.</title>
        <authorList>
            <person name="Cao W.R."/>
        </authorList>
    </citation>
    <scope>NUCLEOTIDE SEQUENCE [LARGE SCALE GENOMIC DNA]</scope>
    <source>
        <strain evidence="2">J15B91</strain>
    </source>
</reference>
<evidence type="ECO:0000313" key="2">
    <source>
        <dbReference type="Proteomes" id="UP000703674"/>
    </source>
</evidence>